<keyword evidence="3" id="KW-0732">Signal</keyword>
<feature type="domain" description="Peptidase S12 Pab87-related C-terminal" evidence="5">
    <location>
        <begin position="362"/>
        <end position="439"/>
    </location>
</feature>
<organism evidence="6 7">
    <name type="scientific">Siphonobacter aquaeclarae</name>
    <dbReference type="NCBI Taxonomy" id="563176"/>
    <lineage>
        <taxon>Bacteria</taxon>
        <taxon>Pseudomonadati</taxon>
        <taxon>Bacteroidota</taxon>
        <taxon>Cytophagia</taxon>
        <taxon>Cytophagales</taxon>
        <taxon>Cytophagaceae</taxon>
        <taxon>Siphonobacter</taxon>
    </lineage>
</organism>
<comment type="subcellular location">
    <subcellularLocation>
        <location evidence="1">Membrane</location>
    </subcellularLocation>
</comment>
<dbReference type="STRING" id="563176.SAMN04488090_2298"/>
<sequence>MKRLLSFLIPVLLSTTAFTQSLPIKLDEYFTIAGRIGRFNGSVLVARGDTILFHKAYGWRDLARQVPNDTNSVFQLGSITKTFTGAVILQLQEEGKVSLKDPLSRYLPGYPSGEKITLEHLLTHRSGIPDFKQALYSKDTSVAQSFSRPVSHDYILSFFRDKPLASEPGSQTHYSNSGYYLLGMVIEKVTGHPFEAEVRRRFLTPLQMRSSGFDFRNLRIPGRTTGYTMQRDTVMVPIAPLDSSAAYAAGGMYSTTGDLFRWATAVRRNLLLRPETWEEALSGHPEWGYGWGVSEVNGDKLAYQNGNLPGYGTFFVYIPKQNLTIILLSNIDDASYLSDPDPVLATVAKMAYGGPYQLPKRRRAVSPDLLNAYAGKYQLGKDKVVSVTVKGGNLLLDVPGQPTYHLFAESTTDFFLEEANISFTFHRDETGKVSRMTVHQNGDTEATRL</sequence>
<dbReference type="InterPro" id="IPR021860">
    <property type="entry name" value="Peptidase_S12_Pab87-rel_C"/>
</dbReference>
<dbReference type="RefSeq" id="WP_093201936.1">
    <property type="nucleotide sequence ID" value="NZ_FNGS01000004.1"/>
</dbReference>
<dbReference type="InterPro" id="IPR012338">
    <property type="entry name" value="Beta-lactam/transpept-like"/>
</dbReference>
<dbReference type="SUPFAM" id="SSF56601">
    <property type="entry name" value="beta-lactamase/transpeptidase-like"/>
    <property type="match status" value="1"/>
</dbReference>
<accession>A0A1G9PTU1</accession>
<dbReference type="InterPro" id="IPR050491">
    <property type="entry name" value="AmpC-like"/>
</dbReference>
<dbReference type="GO" id="GO:0016020">
    <property type="term" value="C:membrane"/>
    <property type="evidence" value="ECO:0007669"/>
    <property type="project" value="UniProtKB-SubCell"/>
</dbReference>
<dbReference type="Pfam" id="PF11954">
    <property type="entry name" value="DUF3471"/>
    <property type="match status" value="1"/>
</dbReference>
<evidence type="ECO:0000256" key="1">
    <source>
        <dbReference type="ARBA" id="ARBA00004370"/>
    </source>
</evidence>
<keyword evidence="2" id="KW-0472">Membrane</keyword>
<proteinExistence type="predicted"/>
<feature type="chain" id="PRO_5011569425" evidence="3">
    <location>
        <begin position="20"/>
        <end position="449"/>
    </location>
</feature>
<protein>
    <submittedName>
        <fullName evidence="6">CubicO group peptidase, beta-lactamase class C family</fullName>
    </submittedName>
</protein>
<dbReference type="OrthoDB" id="9793489at2"/>
<dbReference type="InterPro" id="IPR001466">
    <property type="entry name" value="Beta-lactam-related"/>
</dbReference>
<dbReference type="PANTHER" id="PTHR46825">
    <property type="entry name" value="D-ALANYL-D-ALANINE-CARBOXYPEPTIDASE/ENDOPEPTIDASE AMPH"/>
    <property type="match status" value="1"/>
</dbReference>
<evidence type="ECO:0000313" key="6">
    <source>
        <dbReference type="EMBL" id="SDM01667.1"/>
    </source>
</evidence>
<gene>
    <name evidence="6" type="ORF">SAMN04488090_2298</name>
</gene>
<feature type="domain" description="Beta-lactamase-related" evidence="4">
    <location>
        <begin position="40"/>
        <end position="333"/>
    </location>
</feature>
<dbReference type="AlphaFoldDB" id="A0A1G9PTU1"/>
<dbReference type="Proteomes" id="UP000198901">
    <property type="component" value="Unassembled WGS sequence"/>
</dbReference>
<dbReference type="Gene3D" id="3.40.710.10">
    <property type="entry name" value="DD-peptidase/beta-lactamase superfamily"/>
    <property type="match status" value="1"/>
</dbReference>
<evidence type="ECO:0000313" key="7">
    <source>
        <dbReference type="Proteomes" id="UP000198901"/>
    </source>
</evidence>
<reference evidence="6 7" key="1">
    <citation type="submission" date="2016-10" db="EMBL/GenBank/DDBJ databases">
        <authorList>
            <person name="de Groot N.N."/>
        </authorList>
    </citation>
    <scope>NUCLEOTIDE SEQUENCE [LARGE SCALE GENOMIC DNA]</scope>
    <source>
        <strain evidence="6 7">DSM 21668</strain>
    </source>
</reference>
<evidence type="ECO:0000256" key="2">
    <source>
        <dbReference type="ARBA" id="ARBA00023136"/>
    </source>
</evidence>
<dbReference type="PANTHER" id="PTHR46825:SF11">
    <property type="entry name" value="PENICILLIN-BINDING PROTEIN 4"/>
    <property type="match status" value="1"/>
</dbReference>
<evidence type="ECO:0000259" key="5">
    <source>
        <dbReference type="Pfam" id="PF11954"/>
    </source>
</evidence>
<feature type="signal peptide" evidence="3">
    <location>
        <begin position="1"/>
        <end position="19"/>
    </location>
</feature>
<evidence type="ECO:0000256" key="3">
    <source>
        <dbReference type="SAM" id="SignalP"/>
    </source>
</evidence>
<keyword evidence="7" id="KW-1185">Reference proteome</keyword>
<dbReference type="Pfam" id="PF00144">
    <property type="entry name" value="Beta-lactamase"/>
    <property type="match status" value="1"/>
</dbReference>
<dbReference type="EMBL" id="FNGS01000004">
    <property type="protein sequence ID" value="SDM01667.1"/>
    <property type="molecule type" value="Genomic_DNA"/>
</dbReference>
<evidence type="ECO:0000259" key="4">
    <source>
        <dbReference type="Pfam" id="PF00144"/>
    </source>
</evidence>
<name>A0A1G9PTU1_9BACT</name>